<dbReference type="EMBL" id="AXCN02001917">
    <property type="status" value="NOT_ANNOTATED_CDS"/>
    <property type="molecule type" value="Genomic_DNA"/>
</dbReference>
<dbReference type="InterPro" id="IPR029070">
    <property type="entry name" value="Chitinase_insertion_sf"/>
</dbReference>
<keyword evidence="12" id="KW-0812">Transmembrane</keyword>
<dbReference type="EC" id="3.2.1.14" evidence="3"/>
<organism evidence="14 15">
    <name type="scientific">Anopheles farauti</name>
    <dbReference type="NCBI Taxonomy" id="69004"/>
    <lineage>
        <taxon>Eukaryota</taxon>
        <taxon>Metazoa</taxon>
        <taxon>Ecdysozoa</taxon>
        <taxon>Arthropoda</taxon>
        <taxon>Hexapoda</taxon>
        <taxon>Insecta</taxon>
        <taxon>Pterygota</taxon>
        <taxon>Neoptera</taxon>
        <taxon>Endopterygota</taxon>
        <taxon>Diptera</taxon>
        <taxon>Nematocera</taxon>
        <taxon>Culicoidea</taxon>
        <taxon>Culicidae</taxon>
        <taxon>Anophelinae</taxon>
        <taxon>Anopheles</taxon>
    </lineage>
</organism>
<dbReference type="FunFam" id="3.10.50.10:FF:000004">
    <property type="entry name" value="Chitinase 5"/>
    <property type="match status" value="1"/>
</dbReference>
<keyword evidence="15" id="KW-1185">Reference proteome</keyword>
<reference evidence="15" key="1">
    <citation type="submission" date="2014-01" db="EMBL/GenBank/DDBJ databases">
        <title>The Genome Sequence of Anopheles farauti FAR1 (V2).</title>
        <authorList>
            <consortium name="The Broad Institute Genomics Platform"/>
            <person name="Neafsey D.E."/>
            <person name="Besansky N."/>
            <person name="Howell P."/>
            <person name="Walton C."/>
            <person name="Young S.K."/>
            <person name="Zeng Q."/>
            <person name="Gargeya S."/>
            <person name="Fitzgerald M."/>
            <person name="Haas B."/>
            <person name="Abouelleil A."/>
            <person name="Allen A.W."/>
            <person name="Alvarado L."/>
            <person name="Arachchi H.M."/>
            <person name="Berlin A.M."/>
            <person name="Chapman S.B."/>
            <person name="Gainer-Dewar J."/>
            <person name="Goldberg J."/>
            <person name="Griggs A."/>
            <person name="Gujja S."/>
            <person name="Hansen M."/>
            <person name="Howarth C."/>
            <person name="Imamovic A."/>
            <person name="Ireland A."/>
            <person name="Larimer J."/>
            <person name="McCowan C."/>
            <person name="Murphy C."/>
            <person name="Pearson M."/>
            <person name="Poon T.W."/>
            <person name="Priest M."/>
            <person name="Roberts A."/>
            <person name="Saif S."/>
            <person name="Shea T."/>
            <person name="Sisk P."/>
            <person name="Sykes S."/>
            <person name="Wortman J."/>
            <person name="Nusbaum C."/>
            <person name="Birren B."/>
        </authorList>
    </citation>
    <scope>NUCLEOTIDE SEQUENCE [LARGE SCALE GENOMIC DNA]</scope>
    <source>
        <strain evidence="15">FAR1</strain>
    </source>
</reference>
<keyword evidence="6" id="KW-0378">Hydrolase</keyword>
<evidence type="ECO:0000313" key="14">
    <source>
        <dbReference type="EnsemblMetazoa" id="AFAF008231-PA"/>
    </source>
</evidence>
<dbReference type="Gene3D" id="3.20.20.80">
    <property type="entry name" value="Glycosidases"/>
    <property type="match status" value="1"/>
</dbReference>
<evidence type="ECO:0000256" key="7">
    <source>
        <dbReference type="ARBA" id="ARBA00023024"/>
    </source>
</evidence>
<keyword evidence="9" id="KW-0119">Carbohydrate metabolism</keyword>
<dbReference type="GO" id="GO:0005576">
    <property type="term" value="C:extracellular region"/>
    <property type="evidence" value="ECO:0007669"/>
    <property type="project" value="TreeGrafter"/>
</dbReference>
<accession>A0A182QE01</accession>
<evidence type="ECO:0000256" key="4">
    <source>
        <dbReference type="ARBA" id="ARBA00022669"/>
    </source>
</evidence>
<dbReference type="GO" id="GO:0000272">
    <property type="term" value="P:polysaccharide catabolic process"/>
    <property type="evidence" value="ECO:0007669"/>
    <property type="project" value="UniProtKB-KW"/>
</dbReference>
<proteinExistence type="inferred from homology"/>
<feature type="transmembrane region" description="Helical" evidence="12">
    <location>
        <begin position="25"/>
        <end position="43"/>
    </location>
</feature>
<keyword evidence="8" id="KW-1015">Disulfide bond</keyword>
<keyword evidence="7" id="KW-0146">Chitin degradation</keyword>
<dbReference type="InterPro" id="IPR011583">
    <property type="entry name" value="Chitinase_II/V-like_cat"/>
</dbReference>
<dbReference type="Pfam" id="PF00704">
    <property type="entry name" value="Glyco_hydro_18"/>
    <property type="match status" value="1"/>
</dbReference>
<evidence type="ECO:0000256" key="11">
    <source>
        <dbReference type="ARBA" id="ARBA00023326"/>
    </source>
</evidence>
<evidence type="ECO:0000256" key="6">
    <source>
        <dbReference type="ARBA" id="ARBA00022801"/>
    </source>
</evidence>
<evidence type="ECO:0000256" key="3">
    <source>
        <dbReference type="ARBA" id="ARBA00012729"/>
    </source>
</evidence>
<dbReference type="AlphaFoldDB" id="A0A182QE01"/>
<reference evidence="14" key="2">
    <citation type="submission" date="2020-05" db="UniProtKB">
        <authorList>
            <consortium name="EnsemblMetazoa"/>
        </authorList>
    </citation>
    <scope>IDENTIFICATION</scope>
    <source>
        <strain evidence="14">FAR1</strain>
    </source>
</reference>
<dbReference type="SUPFAM" id="SSF54556">
    <property type="entry name" value="Chitinase insertion domain"/>
    <property type="match status" value="1"/>
</dbReference>
<dbReference type="SMART" id="SM00636">
    <property type="entry name" value="Glyco_18"/>
    <property type="match status" value="1"/>
</dbReference>
<feature type="domain" description="GH18" evidence="13">
    <location>
        <begin position="46"/>
        <end position="415"/>
    </location>
</feature>
<sequence length="415" mass="46023">MGDARHNSPTDTYQSLLIHRTVSNMNRAVLICFALITAFTLAATRKPVLCYYSAWSTYRPGRGQFNVEQIDPFLCTHLLYAFFGVNDAGAITILDPWLDLDAEGGRGNIRRFNELRNINPTLRTLAAVGGATVDPVLFSQIAASSSLREAFARNARDFCQTHGFDGIDIGWEFPAMHEGNTANDKVNFVLLLSQLAAELRSHGLLVTGALAASETIASIAYDIPGIVPHLDFINLMAYDYNGAWNNFTGHNAPLFAGPSDQNDFQRMLNVDHSVNYWLRQGAPASKLVLGVPAYGRTFTLSNVALNGLRAPSDGPGLAGPYTAQPGYMAYHEICARFLPGTGWQRVWEPVQRIPYGFFDHQWIGYDDGDSIREKCNYVNDRNLAGIMIWAMDMDDFHGYCGTRYNLLTTINQCLL</sequence>
<evidence type="ECO:0000256" key="8">
    <source>
        <dbReference type="ARBA" id="ARBA00023157"/>
    </source>
</evidence>
<dbReference type="InterPro" id="IPR017853">
    <property type="entry name" value="GH"/>
</dbReference>
<keyword evidence="4" id="KW-0147">Chitin-binding</keyword>
<dbReference type="GO" id="GO:0008061">
    <property type="term" value="F:chitin binding"/>
    <property type="evidence" value="ECO:0007669"/>
    <property type="project" value="UniProtKB-KW"/>
</dbReference>
<keyword evidence="11" id="KW-0624">Polysaccharide degradation</keyword>
<dbReference type="Proteomes" id="UP000075886">
    <property type="component" value="Unassembled WGS sequence"/>
</dbReference>
<dbReference type="CDD" id="cd02872">
    <property type="entry name" value="GH18_chitolectin_chitotriosidase"/>
    <property type="match status" value="1"/>
</dbReference>
<dbReference type="SUPFAM" id="SSF51445">
    <property type="entry name" value="(Trans)glycosidases"/>
    <property type="match status" value="1"/>
</dbReference>
<keyword evidence="12" id="KW-0472">Membrane</keyword>
<dbReference type="STRING" id="69004.A0A182QE01"/>
<dbReference type="Gene3D" id="3.10.50.10">
    <property type="match status" value="1"/>
</dbReference>
<comment type="catalytic activity">
    <reaction evidence="1">
        <text>Random endo-hydrolysis of N-acetyl-beta-D-glucosaminide (1-&gt;4)-beta-linkages in chitin and chitodextrins.</text>
        <dbReference type="EC" id="3.2.1.14"/>
    </reaction>
</comment>
<evidence type="ECO:0000256" key="9">
    <source>
        <dbReference type="ARBA" id="ARBA00023277"/>
    </source>
</evidence>
<protein>
    <recommendedName>
        <fullName evidence="3">chitinase</fullName>
        <ecNumber evidence="3">3.2.1.14</ecNumber>
    </recommendedName>
</protein>
<dbReference type="InterPro" id="IPR050314">
    <property type="entry name" value="Glycosyl_Hydrlase_18"/>
</dbReference>
<dbReference type="GO" id="GO:0006032">
    <property type="term" value="P:chitin catabolic process"/>
    <property type="evidence" value="ECO:0007669"/>
    <property type="project" value="UniProtKB-KW"/>
</dbReference>
<evidence type="ECO:0000256" key="1">
    <source>
        <dbReference type="ARBA" id="ARBA00000822"/>
    </source>
</evidence>
<evidence type="ECO:0000256" key="10">
    <source>
        <dbReference type="ARBA" id="ARBA00023295"/>
    </source>
</evidence>
<dbReference type="PROSITE" id="PS51910">
    <property type="entry name" value="GH18_2"/>
    <property type="match status" value="1"/>
</dbReference>
<evidence type="ECO:0000256" key="12">
    <source>
        <dbReference type="SAM" id="Phobius"/>
    </source>
</evidence>
<keyword evidence="10" id="KW-0326">Glycosidase</keyword>
<dbReference type="InterPro" id="IPR001223">
    <property type="entry name" value="Glyco_hydro18_cat"/>
</dbReference>
<dbReference type="PANTHER" id="PTHR11177">
    <property type="entry name" value="CHITINASE"/>
    <property type="match status" value="1"/>
</dbReference>
<name>A0A182QE01_9DIPT</name>
<evidence type="ECO:0000259" key="13">
    <source>
        <dbReference type="PROSITE" id="PS51910"/>
    </source>
</evidence>
<evidence type="ECO:0000256" key="2">
    <source>
        <dbReference type="ARBA" id="ARBA00009121"/>
    </source>
</evidence>
<comment type="similarity">
    <text evidence="2">Belongs to the glycosyl hydrolase 18 family. Chitinase class II subfamily.</text>
</comment>
<evidence type="ECO:0000256" key="5">
    <source>
        <dbReference type="ARBA" id="ARBA00022729"/>
    </source>
</evidence>
<keyword evidence="5" id="KW-0732">Signal</keyword>
<dbReference type="EnsemblMetazoa" id="AFAF008231-RA">
    <property type="protein sequence ID" value="AFAF008231-PA"/>
    <property type="gene ID" value="AFAF008231"/>
</dbReference>
<dbReference type="GO" id="GO:0008843">
    <property type="term" value="F:endochitinase activity"/>
    <property type="evidence" value="ECO:0007669"/>
    <property type="project" value="UniProtKB-EC"/>
</dbReference>
<keyword evidence="12" id="KW-1133">Transmembrane helix</keyword>
<dbReference type="PANTHER" id="PTHR11177:SF360">
    <property type="entry name" value="CHITINASE 4-RELATED"/>
    <property type="match status" value="1"/>
</dbReference>
<evidence type="ECO:0000313" key="15">
    <source>
        <dbReference type="Proteomes" id="UP000075886"/>
    </source>
</evidence>
<dbReference type="VEuPathDB" id="VectorBase:AFAF008231"/>